<comment type="caution">
    <text evidence="1">The sequence shown here is derived from an EMBL/GenBank/DDBJ whole genome shotgun (WGS) entry which is preliminary data.</text>
</comment>
<evidence type="ECO:0000313" key="1">
    <source>
        <dbReference type="EMBL" id="TKI93509.1"/>
    </source>
</evidence>
<proteinExistence type="predicted"/>
<name>A0A9X9A431_BACCE</name>
<reference evidence="1 2" key="1">
    <citation type="journal article" date="2019" name="Environ. Microbiol.">
        <title>An active ?-lactamase is a part of an orchestrated cell wall stress resistance network of Bacillus subtilis and related rhizosphere species.</title>
        <authorList>
            <person name="Bucher T."/>
            <person name="Keren-Paz A."/>
            <person name="Hausser J."/>
            <person name="Olender T."/>
            <person name="Cytryn E."/>
            <person name="Kolodkin-Gal I."/>
        </authorList>
    </citation>
    <scope>NUCLEOTIDE SEQUENCE [LARGE SCALE GENOMIC DNA]</scope>
    <source>
        <strain evidence="1 2">I32</strain>
    </source>
</reference>
<dbReference type="AlphaFoldDB" id="A0A9X9A431"/>
<dbReference type="Proteomes" id="UP000308444">
    <property type="component" value="Unassembled WGS sequence"/>
</dbReference>
<organism evidence="1 2">
    <name type="scientific">Bacillus cereus</name>
    <dbReference type="NCBI Taxonomy" id="1396"/>
    <lineage>
        <taxon>Bacteria</taxon>
        <taxon>Bacillati</taxon>
        <taxon>Bacillota</taxon>
        <taxon>Bacilli</taxon>
        <taxon>Bacillales</taxon>
        <taxon>Bacillaceae</taxon>
        <taxon>Bacillus</taxon>
        <taxon>Bacillus cereus group</taxon>
    </lineage>
</organism>
<evidence type="ECO:0000313" key="2">
    <source>
        <dbReference type="Proteomes" id="UP000308444"/>
    </source>
</evidence>
<sequence length="66" mass="7969">MKSWMCNCLGRWGYLRLHRPGPFGRDLWFFPTEVRRNGVSGYTWQGGRRRKVSYRYQQISNCMCFA</sequence>
<gene>
    <name evidence="1" type="ORF">FC695_29920</name>
</gene>
<accession>A0A9X9A431</accession>
<dbReference type="EMBL" id="SZOH01002722">
    <property type="protein sequence ID" value="TKI93509.1"/>
    <property type="molecule type" value="Genomic_DNA"/>
</dbReference>
<protein>
    <submittedName>
        <fullName evidence="1">Uncharacterized protein</fullName>
    </submittedName>
</protein>